<feature type="non-terminal residue" evidence="1">
    <location>
        <position position="1"/>
    </location>
</feature>
<accession>A0A382Y1A1</accession>
<name>A0A382Y1A1_9ZZZZ</name>
<gene>
    <name evidence="1" type="ORF">METZ01_LOCUS429808</name>
</gene>
<evidence type="ECO:0000313" key="1">
    <source>
        <dbReference type="EMBL" id="SVD76954.1"/>
    </source>
</evidence>
<reference evidence="1" key="1">
    <citation type="submission" date="2018-05" db="EMBL/GenBank/DDBJ databases">
        <authorList>
            <person name="Lanie J.A."/>
            <person name="Ng W.-L."/>
            <person name="Kazmierczak K.M."/>
            <person name="Andrzejewski T.M."/>
            <person name="Davidsen T.M."/>
            <person name="Wayne K.J."/>
            <person name="Tettelin H."/>
            <person name="Glass J.I."/>
            <person name="Rusch D."/>
            <person name="Podicherti R."/>
            <person name="Tsui H.-C.T."/>
            <person name="Winkler M.E."/>
        </authorList>
    </citation>
    <scope>NUCLEOTIDE SEQUENCE</scope>
</reference>
<proteinExistence type="predicted"/>
<organism evidence="1">
    <name type="scientific">marine metagenome</name>
    <dbReference type="NCBI Taxonomy" id="408172"/>
    <lineage>
        <taxon>unclassified sequences</taxon>
        <taxon>metagenomes</taxon>
        <taxon>ecological metagenomes</taxon>
    </lineage>
</organism>
<protein>
    <submittedName>
        <fullName evidence="1">Uncharacterized protein</fullName>
    </submittedName>
</protein>
<dbReference type="AlphaFoldDB" id="A0A382Y1A1"/>
<sequence>HHGNWSGLNLLGLDAAQILKLSKSGQLSFKEYLMSLPILCRVTVFQKNVDWIDRYPELIDNSNNDGEAPTAWDLDLNCNGIPIRITPRRNEVLSGGAKYQIIDVYEDVRAKHPCSGLLFRKGQKWIFTGKGKRLMDLLLFR</sequence>
<dbReference type="EMBL" id="UINC01172071">
    <property type="protein sequence ID" value="SVD76954.1"/>
    <property type="molecule type" value="Genomic_DNA"/>
</dbReference>